<evidence type="ECO:0000256" key="1">
    <source>
        <dbReference type="SAM" id="MobiDB-lite"/>
    </source>
</evidence>
<reference evidence="2" key="1">
    <citation type="submission" date="2021-05" db="EMBL/GenBank/DDBJ databases">
        <authorList>
            <person name="Alioto T."/>
            <person name="Alioto T."/>
            <person name="Gomez Garrido J."/>
        </authorList>
    </citation>
    <scope>NUCLEOTIDE SEQUENCE</scope>
</reference>
<dbReference type="EMBL" id="HBUE01064496">
    <property type="protein sequence ID" value="CAG6470076.1"/>
    <property type="molecule type" value="Transcribed_RNA"/>
</dbReference>
<feature type="region of interest" description="Disordered" evidence="1">
    <location>
        <begin position="64"/>
        <end position="85"/>
    </location>
</feature>
<sequence length="141" mass="15481">MGRGTRQAGRLQRAHVSVLARRLPRHGPVPVRRPEHCAQVQAEQRHGGGGAGHFGPHEQVVAGVRRHEPNRDGRVPEGRRGRPHRALYADGQRSDHEAGLCGEPVLQPGQQAELRVLCVQLLVHECAREAGLPEGETLRQV</sequence>
<name>A0A8D8BEH6_CULPI</name>
<feature type="compositionally biased region" description="Basic and acidic residues" evidence="1">
    <location>
        <begin position="65"/>
        <end position="80"/>
    </location>
</feature>
<proteinExistence type="predicted"/>
<evidence type="ECO:0000313" key="2">
    <source>
        <dbReference type="EMBL" id="CAG6470076.1"/>
    </source>
</evidence>
<protein>
    <submittedName>
        <fullName evidence="2">(northern house mosquito) hypothetical protein</fullName>
    </submittedName>
</protein>
<organism evidence="2">
    <name type="scientific">Culex pipiens</name>
    <name type="common">House mosquito</name>
    <dbReference type="NCBI Taxonomy" id="7175"/>
    <lineage>
        <taxon>Eukaryota</taxon>
        <taxon>Metazoa</taxon>
        <taxon>Ecdysozoa</taxon>
        <taxon>Arthropoda</taxon>
        <taxon>Hexapoda</taxon>
        <taxon>Insecta</taxon>
        <taxon>Pterygota</taxon>
        <taxon>Neoptera</taxon>
        <taxon>Endopterygota</taxon>
        <taxon>Diptera</taxon>
        <taxon>Nematocera</taxon>
        <taxon>Culicoidea</taxon>
        <taxon>Culicidae</taxon>
        <taxon>Culicinae</taxon>
        <taxon>Culicini</taxon>
        <taxon>Culex</taxon>
        <taxon>Culex</taxon>
    </lineage>
</organism>
<accession>A0A8D8BEH6</accession>
<dbReference type="AlphaFoldDB" id="A0A8D8BEH6"/>